<feature type="transmembrane region" description="Helical" evidence="5">
    <location>
        <begin position="149"/>
        <end position="169"/>
    </location>
</feature>
<dbReference type="CDD" id="cd14978">
    <property type="entry name" value="7tmA_FMRFamide_R-like"/>
    <property type="match status" value="1"/>
</dbReference>
<keyword evidence="2 5" id="KW-0812">Transmembrane</keyword>
<feature type="transmembrane region" description="Helical" evidence="5">
    <location>
        <begin position="107"/>
        <end position="128"/>
    </location>
</feature>
<evidence type="ECO:0000313" key="7">
    <source>
        <dbReference type="EMBL" id="KAJ8307207.1"/>
    </source>
</evidence>
<reference evidence="7 8" key="1">
    <citation type="submission" date="2022-12" db="EMBL/GenBank/DDBJ databases">
        <title>Chromosome-level genome of Tegillarca granosa.</title>
        <authorList>
            <person name="Kim J."/>
        </authorList>
    </citation>
    <scope>NUCLEOTIDE SEQUENCE [LARGE SCALE GENOMIC DNA]</scope>
    <source>
        <strain evidence="7">Teg-2019</strain>
        <tissue evidence="7">Adductor muscle</tissue>
    </source>
</reference>
<dbReference type="PANTHER" id="PTHR46641">
    <property type="entry name" value="FMRFAMIDE RECEPTOR-RELATED"/>
    <property type="match status" value="1"/>
</dbReference>
<dbReference type="SUPFAM" id="SSF81321">
    <property type="entry name" value="Family A G protein-coupled receptor-like"/>
    <property type="match status" value="1"/>
</dbReference>
<dbReference type="InterPro" id="IPR052954">
    <property type="entry name" value="GPCR-Ligand_Int"/>
</dbReference>
<dbReference type="Proteomes" id="UP001217089">
    <property type="component" value="Unassembled WGS sequence"/>
</dbReference>
<evidence type="ECO:0000256" key="5">
    <source>
        <dbReference type="SAM" id="Phobius"/>
    </source>
</evidence>
<evidence type="ECO:0000256" key="1">
    <source>
        <dbReference type="ARBA" id="ARBA00004370"/>
    </source>
</evidence>
<gene>
    <name evidence="7" type="ORF">KUTeg_015291</name>
</gene>
<keyword evidence="8" id="KW-1185">Reference proteome</keyword>
<evidence type="ECO:0000256" key="2">
    <source>
        <dbReference type="ARBA" id="ARBA00022692"/>
    </source>
</evidence>
<dbReference type="InterPro" id="IPR017452">
    <property type="entry name" value="GPCR_Rhodpsn_7TM"/>
</dbReference>
<evidence type="ECO:0000313" key="8">
    <source>
        <dbReference type="Proteomes" id="UP001217089"/>
    </source>
</evidence>
<keyword evidence="4 5" id="KW-0472">Membrane</keyword>
<sequence length="365" mass="41050">MTDDNSTAEMICGDAPDEHQQFYQIAQFITGLIIYPIVCIIGIIGNTLALIVLSHKDMKTSTNVYLSALAVSDTIKLINDFFYFVMLVLQSNKMDGNKMVISNFYPYAHYIFQMSVCVTAWLTVSVAVERYIAVCYPTKAKEMCTIAKARIVSTVVFLSMILLTVPSALKYEAVLKYDRLLNTSCYTIEPSTLGKNDAFMEPYTWVQSSLRSIIPLIVLIFLNARIINALRQQRVKGKKLSSRNRITLMLIAIIIFFVVCIMPDAIMSLFFGFGYIDESNYVKGIREITDSLLAINSAFNFVLYCSMSKVFRTTFEKIFRIKCPSIQCNQSKRLISNGGTGNATQGNAESEALNQVANNNKETFL</sequence>
<comment type="caution">
    <text evidence="7">The sequence shown here is derived from an EMBL/GenBank/DDBJ whole genome shotgun (WGS) entry which is preliminary data.</text>
</comment>
<accession>A0ABQ9EPP4</accession>
<name>A0ABQ9EPP4_TEGGR</name>
<organism evidence="7 8">
    <name type="scientific">Tegillarca granosa</name>
    <name type="common">Malaysian cockle</name>
    <name type="synonym">Anadara granosa</name>
    <dbReference type="NCBI Taxonomy" id="220873"/>
    <lineage>
        <taxon>Eukaryota</taxon>
        <taxon>Metazoa</taxon>
        <taxon>Spiralia</taxon>
        <taxon>Lophotrochozoa</taxon>
        <taxon>Mollusca</taxon>
        <taxon>Bivalvia</taxon>
        <taxon>Autobranchia</taxon>
        <taxon>Pteriomorphia</taxon>
        <taxon>Arcoida</taxon>
        <taxon>Arcoidea</taxon>
        <taxon>Arcidae</taxon>
        <taxon>Tegillarca</taxon>
    </lineage>
</organism>
<protein>
    <recommendedName>
        <fullName evidence="6">G-protein coupled receptors family 1 profile domain-containing protein</fullName>
    </recommendedName>
</protein>
<dbReference type="EMBL" id="JARBDR010000793">
    <property type="protein sequence ID" value="KAJ8307207.1"/>
    <property type="molecule type" value="Genomic_DNA"/>
</dbReference>
<evidence type="ECO:0000256" key="3">
    <source>
        <dbReference type="ARBA" id="ARBA00022989"/>
    </source>
</evidence>
<evidence type="ECO:0000256" key="4">
    <source>
        <dbReference type="ARBA" id="ARBA00023136"/>
    </source>
</evidence>
<keyword evidence="3 5" id="KW-1133">Transmembrane helix</keyword>
<dbReference type="Gene3D" id="1.20.1070.10">
    <property type="entry name" value="Rhodopsin 7-helix transmembrane proteins"/>
    <property type="match status" value="1"/>
</dbReference>
<dbReference type="PANTHER" id="PTHR46641:SF2">
    <property type="entry name" value="FMRFAMIDE RECEPTOR"/>
    <property type="match status" value="1"/>
</dbReference>
<feature type="transmembrane region" description="Helical" evidence="5">
    <location>
        <begin position="248"/>
        <end position="271"/>
    </location>
</feature>
<evidence type="ECO:0000259" key="6">
    <source>
        <dbReference type="PROSITE" id="PS50262"/>
    </source>
</evidence>
<feature type="transmembrane region" description="Helical" evidence="5">
    <location>
        <begin position="32"/>
        <end position="53"/>
    </location>
</feature>
<dbReference type="PROSITE" id="PS50262">
    <property type="entry name" value="G_PROTEIN_RECEP_F1_2"/>
    <property type="match status" value="1"/>
</dbReference>
<dbReference type="PRINTS" id="PR00237">
    <property type="entry name" value="GPCRRHODOPSN"/>
</dbReference>
<comment type="subcellular location">
    <subcellularLocation>
        <location evidence="1">Membrane</location>
    </subcellularLocation>
</comment>
<dbReference type="InterPro" id="IPR000276">
    <property type="entry name" value="GPCR_Rhodpsn"/>
</dbReference>
<dbReference type="Pfam" id="PF00001">
    <property type="entry name" value="7tm_1"/>
    <property type="match status" value="1"/>
</dbReference>
<feature type="transmembrane region" description="Helical" evidence="5">
    <location>
        <begin position="291"/>
        <end position="311"/>
    </location>
</feature>
<proteinExistence type="predicted"/>
<feature type="domain" description="G-protein coupled receptors family 1 profile" evidence="6">
    <location>
        <begin position="45"/>
        <end position="304"/>
    </location>
</feature>
<dbReference type="SMART" id="SM01381">
    <property type="entry name" value="7TM_GPCR_Srsx"/>
    <property type="match status" value="1"/>
</dbReference>
<feature type="transmembrane region" description="Helical" evidence="5">
    <location>
        <begin position="65"/>
        <end position="87"/>
    </location>
</feature>
<feature type="transmembrane region" description="Helical" evidence="5">
    <location>
        <begin position="209"/>
        <end position="227"/>
    </location>
</feature>